<dbReference type="RefSeq" id="WP_149332040.1">
    <property type="nucleotide sequence ID" value="NZ_QOVF01000002.1"/>
</dbReference>
<evidence type="ECO:0000259" key="3">
    <source>
        <dbReference type="PROSITE" id="PS51371"/>
    </source>
</evidence>
<dbReference type="InterPro" id="IPR051462">
    <property type="entry name" value="CBS_domain-containing"/>
</dbReference>
<evidence type="ECO:0000313" key="4">
    <source>
        <dbReference type="EMBL" id="KAA0694639.1"/>
    </source>
</evidence>
<dbReference type="InterPro" id="IPR000644">
    <property type="entry name" value="CBS_dom"/>
</dbReference>
<dbReference type="AlphaFoldDB" id="A0A7V7KXD5"/>
<feature type="domain" description="CBS" evidence="3">
    <location>
        <begin position="11"/>
        <end position="69"/>
    </location>
</feature>
<dbReference type="PANTHER" id="PTHR48108:SF26">
    <property type="entry name" value="CBS DOMAIN-CONTAINING PROTEIN DDB_G0289609"/>
    <property type="match status" value="1"/>
</dbReference>
<sequence length="137" mass="15087">MLKSVKVRDYMSRDLVTFSEHMDLFKAIDVLLVNRISGAPVIDPAGHLVGLLSESDCLRSILSGSYFEEVGGTISSVMTVVVETIDADADIVKAAEHFIHKGRRRLPVVDEGRLVGQISRRDILRAVKAYNEHGAPK</sequence>
<dbReference type="PROSITE" id="PS51371">
    <property type="entry name" value="CBS"/>
    <property type="match status" value="2"/>
</dbReference>
<protein>
    <submittedName>
        <fullName evidence="4">CBS domain-containing protein</fullName>
    </submittedName>
</protein>
<evidence type="ECO:0000256" key="1">
    <source>
        <dbReference type="ARBA" id="ARBA00022737"/>
    </source>
</evidence>
<dbReference type="SUPFAM" id="SSF54631">
    <property type="entry name" value="CBS-domain pair"/>
    <property type="match status" value="1"/>
</dbReference>
<dbReference type="InterPro" id="IPR046342">
    <property type="entry name" value="CBS_dom_sf"/>
</dbReference>
<keyword evidence="5" id="KW-1185">Reference proteome</keyword>
<dbReference type="CDD" id="cd04629">
    <property type="entry name" value="CBS_pair_bac"/>
    <property type="match status" value="1"/>
</dbReference>
<gene>
    <name evidence="4" type="ORF">DT594_07015</name>
</gene>
<dbReference type="InterPro" id="IPR044729">
    <property type="entry name" value="CBS_bac"/>
</dbReference>
<dbReference type="EMBL" id="QOVF01000002">
    <property type="protein sequence ID" value="KAA0694639.1"/>
    <property type="molecule type" value="Genomic_DNA"/>
</dbReference>
<keyword evidence="2" id="KW-0129">CBS domain</keyword>
<dbReference type="OrthoDB" id="9790355at2"/>
<organism evidence="4 5">
    <name type="scientific">Halopseudomonas laoshanensis</name>
    <dbReference type="NCBI Taxonomy" id="2268758"/>
    <lineage>
        <taxon>Bacteria</taxon>
        <taxon>Pseudomonadati</taxon>
        <taxon>Pseudomonadota</taxon>
        <taxon>Gammaproteobacteria</taxon>
        <taxon>Pseudomonadales</taxon>
        <taxon>Pseudomonadaceae</taxon>
        <taxon>Halopseudomonas</taxon>
    </lineage>
</organism>
<feature type="domain" description="CBS" evidence="3">
    <location>
        <begin position="78"/>
        <end position="137"/>
    </location>
</feature>
<comment type="caution">
    <text evidence="4">The sequence shown here is derived from an EMBL/GenBank/DDBJ whole genome shotgun (WGS) entry which is preliminary data.</text>
</comment>
<dbReference type="Pfam" id="PF00571">
    <property type="entry name" value="CBS"/>
    <property type="match status" value="2"/>
</dbReference>
<evidence type="ECO:0000313" key="5">
    <source>
        <dbReference type="Proteomes" id="UP000463138"/>
    </source>
</evidence>
<dbReference type="PANTHER" id="PTHR48108">
    <property type="entry name" value="CBS DOMAIN-CONTAINING PROTEIN CBSX2, CHLOROPLASTIC"/>
    <property type="match status" value="1"/>
</dbReference>
<reference evidence="4 5" key="1">
    <citation type="submission" date="2018-07" db="EMBL/GenBank/DDBJ databases">
        <title>Pseudomonas laoshanensis sp. nov., isolated from soil.</title>
        <authorList>
            <person name="Sun J."/>
            <person name="Yu L."/>
            <person name="Wang M."/>
            <person name="Zhang C."/>
        </authorList>
    </citation>
    <scope>NUCLEOTIDE SEQUENCE [LARGE SCALE GENOMIC DNA]</scope>
    <source>
        <strain evidence="4 5">Y22</strain>
    </source>
</reference>
<proteinExistence type="predicted"/>
<dbReference type="SMART" id="SM00116">
    <property type="entry name" value="CBS"/>
    <property type="match status" value="2"/>
</dbReference>
<name>A0A7V7KXD5_9GAMM</name>
<evidence type="ECO:0000256" key="2">
    <source>
        <dbReference type="PROSITE-ProRule" id="PRU00703"/>
    </source>
</evidence>
<keyword evidence="1" id="KW-0677">Repeat</keyword>
<dbReference type="Gene3D" id="3.10.580.10">
    <property type="entry name" value="CBS-domain"/>
    <property type="match status" value="1"/>
</dbReference>
<dbReference type="Proteomes" id="UP000463138">
    <property type="component" value="Unassembled WGS sequence"/>
</dbReference>
<accession>A0A7V7KXD5</accession>